<evidence type="ECO:0000313" key="1">
    <source>
        <dbReference type="EMBL" id="OEH09496.1"/>
    </source>
</evidence>
<proteinExistence type="predicted"/>
<protein>
    <submittedName>
        <fullName evidence="1">Uncharacterized protein</fullName>
    </submittedName>
</protein>
<dbReference type="Proteomes" id="UP000050495">
    <property type="component" value="Unassembled WGS sequence"/>
</dbReference>
<gene>
    <name evidence="1" type="ORF">AN696_0224600</name>
</gene>
<accession>A0AB36F9X8</accession>
<sequence length="89" mass="9638">MATSQFRNIQFKRAATVLIKRTFRANFGGKDKIPAGIKLAGLLLTVGNDADNNGSAGPAFRRTEEKPGEFGQFLGWGSSHVAASIQWSR</sequence>
<name>A0AB36F9X8_ENTAS</name>
<reference evidence="1 2" key="1">
    <citation type="submission" date="2016-04" db="EMBL/GenBank/DDBJ databases">
        <authorList>
            <person name="Osei Sekyere J."/>
            <person name="Sivertsen A."/>
            <person name="Pedersen A.T."/>
            <person name="Sundsfjord A."/>
        </authorList>
    </citation>
    <scope>NUCLEOTIDE SEQUENCE [LARGE SCALE GENOMIC DNA]</scope>
    <source>
        <strain evidence="1 2">ST435:939705067</strain>
    </source>
</reference>
<dbReference type="AlphaFoldDB" id="A0AB36F9X8"/>
<dbReference type="EMBL" id="LJEY02000217">
    <property type="protein sequence ID" value="OEH09496.1"/>
    <property type="molecule type" value="Genomic_DNA"/>
</dbReference>
<organism evidence="1 2">
    <name type="scientific">Enterobacter asburiae</name>
    <dbReference type="NCBI Taxonomy" id="61645"/>
    <lineage>
        <taxon>Bacteria</taxon>
        <taxon>Pseudomonadati</taxon>
        <taxon>Pseudomonadota</taxon>
        <taxon>Gammaproteobacteria</taxon>
        <taxon>Enterobacterales</taxon>
        <taxon>Enterobacteriaceae</taxon>
        <taxon>Enterobacter</taxon>
        <taxon>Enterobacter cloacae complex</taxon>
    </lineage>
</organism>
<evidence type="ECO:0000313" key="2">
    <source>
        <dbReference type="Proteomes" id="UP000050495"/>
    </source>
</evidence>
<comment type="caution">
    <text evidence="1">The sequence shown here is derived from an EMBL/GenBank/DDBJ whole genome shotgun (WGS) entry which is preliminary data.</text>
</comment>